<gene>
    <name evidence="1" type="ORF">B0T10DRAFT_417019</name>
</gene>
<accession>A0A9P9AKK6</accession>
<keyword evidence="2" id="KW-1185">Reference proteome</keyword>
<protein>
    <submittedName>
        <fullName evidence="1">Uncharacterized protein</fullName>
    </submittedName>
</protein>
<proteinExistence type="predicted"/>
<evidence type="ECO:0000313" key="2">
    <source>
        <dbReference type="Proteomes" id="UP000777438"/>
    </source>
</evidence>
<dbReference type="OrthoDB" id="5084901at2759"/>
<dbReference type="Pfam" id="PF12520">
    <property type="entry name" value="DUF3723"/>
    <property type="match status" value="2"/>
</dbReference>
<dbReference type="InterPro" id="IPR022198">
    <property type="entry name" value="DUF3723"/>
</dbReference>
<dbReference type="AlphaFoldDB" id="A0A9P9AKK6"/>
<comment type="caution">
    <text evidence="1">The sequence shown here is derived from an EMBL/GenBank/DDBJ whole genome shotgun (WGS) entry which is preliminary data.</text>
</comment>
<feature type="non-terminal residue" evidence="1">
    <location>
        <position position="1"/>
    </location>
</feature>
<dbReference type="Proteomes" id="UP000777438">
    <property type="component" value="Unassembled WGS sequence"/>
</dbReference>
<sequence>MPARVQDSSQDVDIYWEISRESRGDESRSRHVFDARKARFSSNHVRRCARQLLQNARLRAALDPLLDVPGLRSGMRISTAHKLISLKCDEELARYLEHIMTVWLAILQGLDRSLAKIDSATVKAVELRCPRYSAEDSESILTQLARGEIFSEFSRAERVVIWEQLRRIPCVIPSLFTFLRDVLFFQMWAESIRHIIPSGLGSMHMALQSSKGDEAHSDAPVDIPARRLWIYAIQNYRKLSQQPRRSKDRLLAGVPSERADNKVLAQLAALAHHLGFQSVEINNLKTTDMTRKDGLSTDNTDSESPLEKLAVAISANVASRCGCPSESTYESDRQLLSIHNLHDAYEPISVRNSQITSFFVLRSQYLAFFGGL</sequence>
<evidence type="ECO:0000313" key="1">
    <source>
        <dbReference type="EMBL" id="KAH6871728.1"/>
    </source>
</evidence>
<dbReference type="EMBL" id="JAGPYM010000051">
    <property type="protein sequence ID" value="KAH6871728.1"/>
    <property type="molecule type" value="Genomic_DNA"/>
</dbReference>
<reference evidence="1 2" key="1">
    <citation type="journal article" date="2021" name="Nat. Commun.">
        <title>Genetic determinants of endophytism in the Arabidopsis root mycobiome.</title>
        <authorList>
            <person name="Mesny F."/>
            <person name="Miyauchi S."/>
            <person name="Thiergart T."/>
            <person name="Pickel B."/>
            <person name="Atanasova L."/>
            <person name="Karlsson M."/>
            <person name="Huettel B."/>
            <person name="Barry K.W."/>
            <person name="Haridas S."/>
            <person name="Chen C."/>
            <person name="Bauer D."/>
            <person name="Andreopoulos W."/>
            <person name="Pangilinan J."/>
            <person name="LaButti K."/>
            <person name="Riley R."/>
            <person name="Lipzen A."/>
            <person name="Clum A."/>
            <person name="Drula E."/>
            <person name="Henrissat B."/>
            <person name="Kohler A."/>
            <person name="Grigoriev I.V."/>
            <person name="Martin F.M."/>
            <person name="Hacquard S."/>
        </authorList>
    </citation>
    <scope>NUCLEOTIDE SEQUENCE [LARGE SCALE GENOMIC DNA]</scope>
    <source>
        <strain evidence="1 2">MPI-CAGE-CH-0241</strain>
    </source>
</reference>
<name>A0A9P9AKK6_9HYPO</name>
<organism evidence="1 2">
    <name type="scientific">Thelonectria olida</name>
    <dbReference type="NCBI Taxonomy" id="1576542"/>
    <lineage>
        <taxon>Eukaryota</taxon>
        <taxon>Fungi</taxon>
        <taxon>Dikarya</taxon>
        <taxon>Ascomycota</taxon>
        <taxon>Pezizomycotina</taxon>
        <taxon>Sordariomycetes</taxon>
        <taxon>Hypocreomycetidae</taxon>
        <taxon>Hypocreales</taxon>
        <taxon>Nectriaceae</taxon>
        <taxon>Thelonectria</taxon>
    </lineage>
</organism>